<dbReference type="InterPro" id="IPR032629">
    <property type="entry name" value="DCB_dom"/>
</dbReference>
<dbReference type="GeneID" id="126878442"/>
<dbReference type="SUPFAM" id="SSF48371">
    <property type="entry name" value="ARM repeat"/>
    <property type="match status" value="1"/>
</dbReference>
<dbReference type="PANTHER" id="PTHR10663">
    <property type="entry name" value="GUANYL-NUCLEOTIDE EXCHANGE FACTOR"/>
    <property type="match status" value="1"/>
</dbReference>
<dbReference type="EnsemblMetazoa" id="XM_050641359.1">
    <property type="protein sequence ID" value="XP_050497316.1"/>
    <property type="gene ID" value="LOC126878442"/>
</dbReference>
<dbReference type="InterPro" id="IPR032691">
    <property type="entry name" value="Mon2/Sec7/BIG1-like_HUS"/>
</dbReference>
<evidence type="ECO:0000256" key="3">
    <source>
        <dbReference type="ARBA" id="ARBA00022927"/>
    </source>
</evidence>
<dbReference type="PANTHER" id="PTHR10663:SF333">
    <property type="entry name" value="PROTEIN MON2 HOMOLOG"/>
    <property type="match status" value="1"/>
</dbReference>
<organism evidence="6 7">
    <name type="scientific">Diabrotica virgifera virgifera</name>
    <name type="common">western corn rootworm</name>
    <dbReference type="NCBI Taxonomy" id="50390"/>
    <lineage>
        <taxon>Eukaryota</taxon>
        <taxon>Metazoa</taxon>
        <taxon>Ecdysozoa</taxon>
        <taxon>Arthropoda</taxon>
        <taxon>Hexapoda</taxon>
        <taxon>Insecta</taxon>
        <taxon>Pterygota</taxon>
        <taxon>Neoptera</taxon>
        <taxon>Endopterygota</taxon>
        <taxon>Coleoptera</taxon>
        <taxon>Polyphaga</taxon>
        <taxon>Cucujiformia</taxon>
        <taxon>Chrysomeloidea</taxon>
        <taxon>Chrysomelidae</taxon>
        <taxon>Galerucinae</taxon>
        <taxon>Diabroticina</taxon>
        <taxon>Diabroticites</taxon>
        <taxon>Diabrotica</taxon>
    </lineage>
</organism>
<keyword evidence="2" id="KW-0813">Transport</keyword>
<evidence type="ECO:0000313" key="7">
    <source>
        <dbReference type="Proteomes" id="UP001652700"/>
    </source>
</evidence>
<dbReference type="InterPro" id="IPR016024">
    <property type="entry name" value="ARM-type_fold"/>
</dbReference>
<proteinExistence type="inferred from homology"/>
<evidence type="ECO:0008006" key="8">
    <source>
        <dbReference type="Google" id="ProtNLM"/>
    </source>
</evidence>
<dbReference type="Pfam" id="PF12783">
    <property type="entry name" value="Sec7-like_HUS"/>
    <property type="match status" value="1"/>
</dbReference>
<evidence type="ECO:0000313" key="6">
    <source>
        <dbReference type="EnsemblMetazoa" id="XP_050497316.1"/>
    </source>
</evidence>
<comment type="similarity">
    <text evidence="1">Belongs to the MON2 family.</text>
</comment>
<accession>A0ABM5JHA1</accession>
<feature type="domain" description="Mon2/Sec7/BIG1-like dimerisation and cyclophilin-binding" evidence="5">
    <location>
        <begin position="15"/>
        <end position="184"/>
    </location>
</feature>
<sequence>MSYEGSTHNVELSPAFIEHLQVDFKSLSSESKKKYPQVKEACEEAILKLKGAQSSPQTSIYYVVNQIIYPLSQGCETKDVKIIRLCLQIMQKLITHQLVDQKGALYITDTLWSLMESGIEEVKILQTVTLLLTTNTVVHGETLARTLVLCFRLHFAKNSTTINTAGATVRQLVYLVFERVVSEDEQLSKSENIPQRTTANFEDLKVPSGNPPKGLPPCAGDAFLLFQDLVQLVNADQPFWLIGMTEMTRTFGLELLESVLTQFSSVFFKNTEFSFLLKERVCALVIKLFSPNIKYRSNVPSSLQQATPFEKPYFPISMRLLRVVSILIQKYHSLLVTECEIFLSLIVKFLDPDKPTWQRSLALEVLHKMTIQPELLNSFCQCYDLNRHTTSIFQDIVNSLGAYVQSLFVSPQLQMGAGMQVGQGQAPMYLGVSAGPGVSPQPGFLLRGVWLPIVTTFPTGQTKSTYLEMLDKIEPPIVPDGYGISVAYACLMEIIRSLQITINPQQQPDEPVQPK</sequence>
<keyword evidence="7" id="KW-1185">Reference proteome</keyword>
<dbReference type="RefSeq" id="XP_050497316.1">
    <property type="nucleotide sequence ID" value="XM_050641359.1"/>
</dbReference>
<dbReference type="Proteomes" id="UP001652700">
    <property type="component" value="Unplaced"/>
</dbReference>
<keyword evidence="3" id="KW-0653">Protein transport</keyword>
<reference evidence="6" key="1">
    <citation type="submission" date="2025-05" db="UniProtKB">
        <authorList>
            <consortium name="EnsemblMetazoa"/>
        </authorList>
    </citation>
    <scope>IDENTIFICATION</scope>
</reference>
<feature type="domain" description="Mon2/Sec7/BIG1-like HUS" evidence="4">
    <location>
        <begin position="219"/>
        <end position="391"/>
    </location>
</feature>
<dbReference type="Pfam" id="PF16213">
    <property type="entry name" value="DCB"/>
    <property type="match status" value="1"/>
</dbReference>
<protein>
    <recommendedName>
        <fullName evidence="8">Protein MON2 homolog</fullName>
    </recommendedName>
</protein>
<evidence type="ECO:0000259" key="4">
    <source>
        <dbReference type="Pfam" id="PF12783"/>
    </source>
</evidence>
<evidence type="ECO:0000256" key="1">
    <source>
        <dbReference type="ARBA" id="ARBA00008144"/>
    </source>
</evidence>
<evidence type="ECO:0000259" key="5">
    <source>
        <dbReference type="Pfam" id="PF16213"/>
    </source>
</evidence>
<name>A0ABM5JHA1_DIAVI</name>
<evidence type="ECO:0000256" key="2">
    <source>
        <dbReference type="ARBA" id="ARBA00022448"/>
    </source>
</evidence>